<dbReference type="PIRSF" id="PIRSF021774">
    <property type="entry name" value="UCP021774"/>
    <property type="match status" value="1"/>
</dbReference>
<protein>
    <recommendedName>
        <fullName evidence="1">DUF302 domain-containing protein</fullName>
    </recommendedName>
</protein>
<reference evidence="2 3" key="1">
    <citation type="journal article" date="2015" name="Genome Announc.">
        <title>Complete Genome of Geobacter pickeringii G13T, a Metal-Reducing Isolate from Sedimentary Kaolin Deposits.</title>
        <authorList>
            <person name="Badalamenti J.P."/>
            <person name="Bond D.R."/>
        </authorList>
    </citation>
    <scope>NUCLEOTIDE SEQUENCE [LARGE SCALE GENOMIC DNA]</scope>
    <source>
        <strain evidence="2 3">G13</strain>
    </source>
</reference>
<dbReference type="PANTHER" id="PTHR38342:SF1">
    <property type="entry name" value="SLR5037 PROTEIN"/>
    <property type="match status" value="1"/>
</dbReference>
<dbReference type="AlphaFoldDB" id="A0A0B5BCF6"/>
<evidence type="ECO:0000259" key="1">
    <source>
        <dbReference type="Pfam" id="PF03625"/>
    </source>
</evidence>
<evidence type="ECO:0000313" key="2">
    <source>
        <dbReference type="EMBL" id="AJE04368.1"/>
    </source>
</evidence>
<dbReference type="InterPro" id="IPR035923">
    <property type="entry name" value="TT1751-like_sf"/>
</dbReference>
<feature type="domain" description="DUF302" evidence="1">
    <location>
        <begin position="39"/>
        <end position="102"/>
    </location>
</feature>
<dbReference type="SUPFAM" id="SSF103247">
    <property type="entry name" value="TT1751-like"/>
    <property type="match status" value="1"/>
</dbReference>
<dbReference type="PANTHER" id="PTHR38342">
    <property type="entry name" value="SLR5037 PROTEIN"/>
    <property type="match status" value="1"/>
</dbReference>
<sequence length="133" mass="14444">MELTTAYAFGKSVGMAYGETVARVREELAKEGFGILTEIDVTHKFKEKLGRDFRDYVILGACNPAMAWEAFGRELNIGTLLPCNVCVYTGDDGATVVMVMDPVAALGMIGNPELTELAGIVRQKLERVLAALK</sequence>
<organism evidence="2 3">
    <name type="scientific">Geobacter pickeringii</name>
    <dbReference type="NCBI Taxonomy" id="345632"/>
    <lineage>
        <taxon>Bacteria</taxon>
        <taxon>Pseudomonadati</taxon>
        <taxon>Thermodesulfobacteriota</taxon>
        <taxon>Desulfuromonadia</taxon>
        <taxon>Geobacterales</taxon>
        <taxon>Geobacteraceae</taxon>
        <taxon>Geobacter</taxon>
    </lineage>
</organism>
<dbReference type="Pfam" id="PF03625">
    <property type="entry name" value="DUF302"/>
    <property type="match status" value="1"/>
</dbReference>
<evidence type="ECO:0000313" key="3">
    <source>
        <dbReference type="Proteomes" id="UP000057609"/>
    </source>
</evidence>
<dbReference type="HOGENOM" id="CLU_126998_1_1_7"/>
<dbReference type="KEGG" id="gpi:GPICK_14305"/>
<name>A0A0B5BCF6_9BACT</name>
<gene>
    <name evidence="2" type="ORF">GPICK_14305</name>
</gene>
<dbReference type="InterPro" id="IPR005180">
    <property type="entry name" value="DUF302"/>
</dbReference>
<proteinExistence type="predicted"/>
<dbReference type="InterPro" id="IPR016796">
    <property type="entry name" value="UCP021774"/>
</dbReference>
<dbReference type="STRING" id="345632.GPICK_14305"/>
<dbReference type="CDD" id="cd14797">
    <property type="entry name" value="DUF302"/>
    <property type="match status" value="1"/>
</dbReference>
<dbReference type="Proteomes" id="UP000057609">
    <property type="component" value="Chromosome"/>
</dbReference>
<keyword evidence="3" id="KW-1185">Reference proteome</keyword>
<dbReference type="RefSeq" id="WP_039744300.1">
    <property type="nucleotide sequence ID" value="NZ_CP009788.1"/>
</dbReference>
<accession>A0A0B5BCF6</accession>
<dbReference type="Gene3D" id="3.30.310.70">
    <property type="entry name" value="TT1751-like domain"/>
    <property type="match status" value="1"/>
</dbReference>
<dbReference type="OrthoDB" id="9791067at2"/>
<dbReference type="EMBL" id="CP009788">
    <property type="protein sequence ID" value="AJE04368.1"/>
    <property type="molecule type" value="Genomic_DNA"/>
</dbReference>